<protein>
    <submittedName>
        <fullName evidence="1">Uncharacterized protein</fullName>
    </submittedName>
</protein>
<dbReference type="Proteomes" id="UP000769157">
    <property type="component" value="Unassembled WGS sequence"/>
</dbReference>
<evidence type="ECO:0000313" key="2">
    <source>
        <dbReference type="Proteomes" id="UP000769157"/>
    </source>
</evidence>
<reference evidence="1" key="2">
    <citation type="submission" date="2021-01" db="EMBL/GenBank/DDBJ databases">
        <authorList>
            <person name="Schikora-Tamarit M.A."/>
        </authorList>
    </citation>
    <scope>NUCLEOTIDE SEQUENCE</scope>
    <source>
        <strain evidence="1">CBS6075</strain>
    </source>
</reference>
<keyword evidence="2" id="KW-1185">Reference proteome</keyword>
<accession>A0A9P8PB53</accession>
<dbReference type="EMBL" id="JAEUBE010000158">
    <property type="protein sequence ID" value="KAH3668953.1"/>
    <property type="molecule type" value="Genomic_DNA"/>
</dbReference>
<evidence type="ECO:0000313" key="1">
    <source>
        <dbReference type="EMBL" id="KAH3668953.1"/>
    </source>
</evidence>
<dbReference type="AlphaFoldDB" id="A0A9P8PB53"/>
<organism evidence="1 2">
    <name type="scientific">Ogataea philodendri</name>
    <dbReference type="NCBI Taxonomy" id="1378263"/>
    <lineage>
        <taxon>Eukaryota</taxon>
        <taxon>Fungi</taxon>
        <taxon>Dikarya</taxon>
        <taxon>Ascomycota</taxon>
        <taxon>Saccharomycotina</taxon>
        <taxon>Pichiomycetes</taxon>
        <taxon>Pichiales</taxon>
        <taxon>Pichiaceae</taxon>
        <taxon>Ogataea</taxon>
    </lineage>
</organism>
<dbReference type="GeneID" id="70234675"/>
<sequence>MCFDKTTFCKPSLIQGGPSSSNCRSPSSSMMKSLLGPISKSLPSSFNSNLSAILTDVELKERSLLFVCIARSMFLSINIALANPKELPDVVEENEVSLPSVKIDMLSSVIALLRETVLECWYESLGFGVAVERLNLRSKIPA</sequence>
<gene>
    <name evidence="1" type="ORF">OGAPHI_002708</name>
</gene>
<name>A0A9P8PB53_9ASCO</name>
<comment type="caution">
    <text evidence="1">The sequence shown here is derived from an EMBL/GenBank/DDBJ whole genome shotgun (WGS) entry which is preliminary data.</text>
</comment>
<reference evidence="1" key="1">
    <citation type="journal article" date="2021" name="Open Biol.">
        <title>Shared evolutionary footprints suggest mitochondrial oxidative damage underlies multiple complex I losses in fungi.</title>
        <authorList>
            <person name="Schikora-Tamarit M.A."/>
            <person name="Marcet-Houben M."/>
            <person name="Nosek J."/>
            <person name="Gabaldon T."/>
        </authorList>
    </citation>
    <scope>NUCLEOTIDE SEQUENCE</scope>
    <source>
        <strain evidence="1">CBS6075</strain>
    </source>
</reference>
<dbReference type="RefSeq" id="XP_046063367.1">
    <property type="nucleotide sequence ID" value="XM_046203608.1"/>
</dbReference>
<proteinExistence type="predicted"/>